<reference evidence="2 3" key="1">
    <citation type="submission" date="2019-04" db="EMBL/GenBank/DDBJ databases">
        <title>Cohnella sp. nov. isolated from preserved vegetables.</title>
        <authorList>
            <person name="Lin S.-Y."/>
            <person name="Hung M.-H."/>
            <person name="Young C.-C."/>
        </authorList>
    </citation>
    <scope>NUCLEOTIDE SEQUENCE [LARGE SCALE GENOMIC DNA]</scope>
    <source>
        <strain evidence="2 3">CC-MHH1044</strain>
    </source>
</reference>
<dbReference type="RefSeq" id="WP_136370206.1">
    <property type="nucleotide sequence ID" value="NZ_SSOB01000014.1"/>
</dbReference>
<evidence type="ECO:0000313" key="2">
    <source>
        <dbReference type="EMBL" id="THF79100.1"/>
    </source>
</evidence>
<dbReference type="SUPFAM" id="SSF48208">
    <property type="entry name" value="Six-hairpin glycosidases"/>
    <property type="match status" value="1"/>
</dbReference>
<dbReference type="Gene3D" id="1.50.10.10">
    <property type="match status" value="1"/>
</dbReference>
<organism evidence="2 3">
    <name type="scientific">Cohnella fermenti</name>
    <dbReference type="NCBI Taxonomy" id="2565925"/>
    <lineage>
        <taxon>Bacteria</taxon>
        <taxon>Bacillati</taxon>
        <taxon>Bacillota</taxon>
        <taxon>Bacilli</taxon>
        <taxon>Bacillales</taxon>
        <taxon>Paenibacillaceae</taxon>
        <taxon>Cohnella</taxon>
    </lineage>
</organism>
<feature type="domain" description="Mannosylglycerate hydrolase MGH1-like glycoside hydrolase" evidence="1">
    <location>
        <begin position="44"/>
        <end position="389"/>
    </location>
</feature>
<dbReference type="PANTHER" id="PTHR23403">
    <property type="entry name" value="TREHALASE"/>
    <property type="match status" value="1"/>
</dbReference>
<evidence type="ECO:0000313" key="3">
    <source>
        <dbReference type="Proteomes" id="UP000310636"/>
    </source>
</evidence>
<keyword evidence="3" id="KW-1185">Reference proteome</keyword>
<dbReference type="GO" id="GO:0004555">
    <property type="term" value="F:alpha,alpha-trehalase activity"/>
    <property type="evidence" value="ECO:0007669"/>
    <property type="project" value="InterPro"/>
</dbReference>
<protein>
    <recommendedName>
        <fullName evidence="1">Mannosylglycerate hydrolase MGH1-like glycoside hydrolase domain-containing protein</fullName>
    </recommendedName>
</protein>
<dbReference type="InterPro" id="IPR012341">
    <property type="entry name" value="6hp_glycosidase-like_sf"/>
</dbReference>
<sequence length="412" mass="47555">MSNNHEQIVRNYLREKQENIMRKPEGKLRFPFLEPGGTYRGVIWDWDCYFAGIGMQPEQEGGAYLKGCVLNFLDHIREDGFIPYHIQANLPEIINPNSPLNVGYRSRSAELPFNTCKPILAQMALAASRKLGDVEWVRSCYATLEAYIKHWEETQFSQTGLFVWRSHRGSGADNHPAVYGRPLNSSAGVDLNALFVREYSALSILARMLHGEERAETYLFKQRKLSEAVNKHLWDPVDQIYYHADSAGSTPFQANQQVEWVVPLKYKAWTAFLPMWAKIAPDDYAEKMVSRYLLKTDRFLSENGIRTLAKDEPLYNLKAMSNPSNWQGPVWIVSNYLVFRSLLNYGYDELAREIAEKTLRMLSRDIQQTGTLHEYYHPDTGEGIMNPDFLNWNLLSHAMMLELEQNRDLTAL</sequence>
<dbReference type="Pfam" id="PF22422">
    <property type="entry name" value="MGH1-like_GH"/>
    <property type="match status" value="1"/>
</dbReference>
<dbReference type="Proteomes" id="UP000310636">
    <property type="component" value="Unassembled WGS sequence"/>
</dbReference>
<dbReference type="EMBL" id="SSOB01000014">
    <property type="protein sequence ID" value="THF79100.1"/>
    <property type="molecule type" value="Genomic_DNA"/>
</dbReference>
<dbReference type="PANTHER" id="PTHR23403:SF1">
    <property type="entry name" value="TREHALASE"/>
    <property type="match status" value="1"/>
</dbReference>
<accession>A0A4S4BVD7</accession>
<comment type="caution">
    <text evidence="2">The sequence shown here is derived from an EMBL/GenBank/DDBJ whole genome shotgun (WGS) entry which is preliminary data.</text>
</comment>
<dbReference type="InterPro" id="IPR054491">
    <property type="entry name" value="MGH1-like_GH"/>
</dbReference>
<dbReference type="InterPro" id="IPR001661">
    <property type="entry name" value="Glyco_hydro_37"/>
</dbReference>
<dbReference type="AlphaFoldDB" id="A0A4S4BVD7"/>
<evidence type="ECO:0000259" key="1">
    <source>
        <dbReference type="Pfam" id="PF22422"/>
    </source>
</evidence>
<gene>
    <name evidence="2" type="ORF">E6C55_12860</name>
</gene>
<dbReference type="InterPro" id="IPR008928">
    <property type="entry name" value="6-hairpin_glycosidase_sf"/>
</dbReference>
<name>A0A4S4BVD7_9BACL</name>
<dbReference type="OrthoDB" id="9798687at2"/>
<proteinExistence type="predicted"/>
<dbReference type="GO" id="GO:0005993">
    <property type="term" value="P:trehalose catabolic process"/>
    <property type="evidence" value="ECO:0007669"/>
    <property type="project" value="TreeGrafter"/>
</dbReference>